<evidence type="ECO:0008006" key="3">
    <source>
        <dbReference type="Google" id="ProtNLM"/>
    </source>
</evidence>
<organism evidence="1 2">
    <name type="scientific">Orrella marina</name>
    <dbReference type="NCBI Taxonomy" id="2163011"/>
    <lineage>
        <taxon>Bacteria</taxon>
        <taxon>Pseudomonadati</taxon>
        <taxon>Pseudomonadota</taxon>
        <taxon>Betaproteobacteria</taxon>
        <taxon>Burkholderiales</taxon>
        <taxon>Alcaligenaceae</taxon>
        <taxon>Orrella</taxon>
    </lineage>
</organism>
<accession>A0A2R4XFH3</accession>
<sequence length="452" mass="52218">MSYINLDFDIDSVVEKIQLIKRKEFFVILKTKNEVELLEDWIEHYGKMFGYESIIILDNYSDEPSVHEVYSKYCDKVGLIATFGDGDRGHNLIHYPESRKSYSRFYEAVKERCRYFGFFDTDEFLVFIDNKRLVTGEEVRRRASTWCNFNKGKVLHCYWLNSVPGRSDRYVLGDSFLKIFDGVKKGKYFMPSDVGCKHPSGHNSCSPISCAPHEVSMNFWLLHRQSSSLERRIKVNYNKINSRGMFKENVTLSDILNNPRHDLLAHGDNGVCNSYMQQIINFFNSASLSDQGEWLSFQGEKLCFSSDKAESNFLKFIKNSNFKRWVSLYFKSPYSCAMNKQPMIDIGVYGEAYNLGVEKISGWVLDTASEEVPVVALKWNGEILFEFSPTVREEVKGVAFSEATHFYLNDDLMGILREKIRDCNGGGTLELVFRRTNKRLRNGVKSVAHITN</sequence>
<evidence type="ECO:0000313" key="2">
    <source>
        <dbReference type="Proteomes" id="UP000244571"/>
    </source>
</evidence>
<dbReference type="EMBL" id="CP028901">
    <property type="protein sequence ID" value="AWB32567.1"/>
    <property type="molecule type" value="Genomic_DNA"/>
</dbReference>
<proteinExistence type="predicted"/>
<protein>
    <recommendedName>
        <fullName evidence="3">Glycosyl transferase family 2</fullName>
    </recommendedName>
</protein>
<name>A0A2R4XFH3_9BURK</name>
<keyword evidence="2" id="KW-1185">Reference proteome</keyword>
<dbReference type="Proteomes" id="UP000244571">
    <property type="component" value="Chromosome"/>
</dbReference>
<dbReference type="AlphaFoldDB" id="A0A2R4XFH3"/>
<dbReference type="RefSeq" id="WP_108620008.1">
    <property type="nucleotide sequence ID" value="NZ_CP028901.1"/>
</dbReference>
<dbReference type="KEGG" id="boz:DBV39_01255"/>
<reference evidence="1 2" key="1">
    <citation type="submission" date="2018-04" db="EMBL/GenBank/DDBJ databases">
        <title>Bordetella sp. HZ20 isolated from seawater.</title>
        <authorList>
            <person name="Sun C."/>
        </authorList>
    </citation>
    <scope>NUCLEOTIDE SEQUENCE [LARGE SCALE GENOMIC DNA]</scope>
    <source>
        <strain evidence="1 2">HZ20</strain>
    </source>
</reference>
<gene>
    <name evidence="1" type="ORF">DBV39_01255</name>
</gene>
<dbReference type="OrthoDB" id="8245240at2"/>
<evidence type="ECO:0000313" key="1">
    <source>
        <dbReference type="EMBL" id="AWB32567.1"/>
    </source>
</evidence>